<dbReference type="OMA" id="CRSKIMW"/>
<dbReference type="Proteomes" id="UP000001514">
    <property type="component" value="Unassembled WGS sequence"/>
</dbReference>
<dbReference type="STRING" id="88036.D8RMU8"/>
<dbReference type="InParanoid" id="D8RMU8"/>
<accession>D8RMU8</accession>
<evidence type="ECO:0000256" key="2">
    <source>
        <dbReference type="SAM" id="MobiDB-lite"/>
    </source>
</evidence>
<dbReference type="eggNOG" id="KOG3707">
    <property type="taxonomic scope" value="Eukaryota"/>
</dbReference>
<evidence type="ECO:0000313" key="6">
    <source>
        <dbReference type="Proteomes" id="UP000001514"/>
    </source>
</evidence>
<dbReference type="InterPro" id="IPR028097">
    <property type="entry name" value="FAM91_C_dom"/>
</dbReference>
<dbReference type="Gramene" id="EFJ26595">
    <property type="protein sequence ID" value="EFJ26595"/>
    <property type="gene ID" value="SELMODRAFT_97709"/>
</dbReference>
<evidence type="ECO:0000259" key="3">
    <source>
        <dbReference type="Pfam" id="PF14647"/>
    </source>
</evidence>
<evidence type="ECO:0000256" key="1">
    <source>
        <dbReference type="ARBA" id="ARBA00010319"/>
    </source>
</evidence>
<evidence type="ECO:0000313" key="5">
    <source>
        <dbReference type="EMBL" id="EFJ26595.1"/>
    </source>
</evidence>
<protein>
    <recommendedName>
        <fullName evidence="7">FAM91 N-terminal domain-containing protein</fullName>
    </recommendedName>
</protein>
<dbReference type="KEGG" id="smo:SELMODRAFT_97709"/>
<dbReference type="PANTHER" id="PTHR28441">
    <property type="entry name" value="PROTEIN FAM91A1"/>
    <property type="match status" value="1"/>
</dbReference>
<dbReference type="PANTHER" id="PTHR28441:SF2">
    <property type="entry name" value="PROTEIN FAM91A1"/>
    <property type="match status" value="1"/>
</dbReference>
<feature type="domain" description="FAM91 C-terminal" evidence="4">
    <location>
        <begin position="364"/>
        <end position="669"/>
    </location>
</feature>
<reference evidence="5 6" key="1">
    <citation type="journal article" date="2011" name="Science">
        <title>The Selaginella genome identifies genetic changes associated with the evolution of vascular plants.</title>
        <authorList>
            <person name="Banks J.A."/>
            <person name="Nishiyama T."/>
            <person name="Hasebe M."/>
            <person name="Bowman J.L."/>
            <person name="Gribskov M."/>
            <person name="dePamphilis C."/>
            <person name="Albert V.A."/>
            <person name="Aono N."/>
            <person name="Aoyama T."/>
            <person name="Ambrose B.A."/>
            <person name="Ashton N.W."/>
            <person name="Axtell M.J."/>
            <person name="Barker E."/>
            <person name="Barker M.S."/>
            <person name="Bennetzen J.L."/>
            <person name="Bonawitz N.D."/>
            <person name="Chapple C."/>
            <person name="Cheng C."/>
            <person name="Correa L.G."/>
            <person name="Dacre M."/>
            <person name="DeBarry J."/>
            <person name="Dreyer I."/>
            <person name="Elias M."/>
            <person name="Engstrom E.M."/>
            <person name="Estelle M."/>
            <person name="Feng L."/>
            <person name="Finet C."/>
            <person name="Floyd S.K."/>
            <person name="Frommer W.B."/>
            <person name="Fujita T."/>
            <person name="Gramzow L."/>
            <person name="Gutensohn M."/>
            <person name="Harholt J."/>
            <person name="Hattori M."/>
            <person name="Heyl A."/>
            <person name="Hirai T."/>
            <person name="Hiwatashi Y."/>
            <person name="Ishikawa M."/>
            <person name="Iwata M."/>
            <person name="Karol K.G."/>
            <person name="Koehler B."/>
            <person name="Kolukisaoglu U."/>
            <person name="Kubo M."/>
            <person name="Kurata T."/>
            <person name="Lalonde S."/>
            <person name="Li K."/>
            <person name="Li Y."/>
            <person name="Litt A."/>
            <person name="Lyons E."/>
            <person name="Manning G."/>
            <person name="Maruyama T."/>
            <person name="Michael T.P."/>
            <person name="Mikami K."/>
            <person name="Miyazaki S."/>
            <person name="Morinaga S."/>
            <person name="Murata T."/>
            <person name="Mueller-Roeber B."/>
            <person name="Nelson D.R."/>
            <person name="Obara M."/>
            <person name="Oguri Y."/>
            <person name="Olmstead R.G."/>
            <person name="Onodera N."/>
            <person name="Petersen B.L."/>
            <person name="Pils B."/>
            <person name="Prigge M."/>
            <person name="Rensing S.A."/>
            <person name="Riano-Pachon D.M."/>
            <person name="Roberts A.W."/>
            <person name="Sato Y."/>
            <person name="Scheller H.V."/>
            <person name="Schulz B."/>
            <person name="Schulz C."/>
            <person name="Shakirov E.V."/>
            <person name="Shibagaki N."/>
            <person name="Shinohara N."/>
            <person name="Shippen D.E."/>
            <person name="Soerensen I."/>
            <person name="Sotooka R."/>
            <person name="Sugimoto N."/>
            <person name="Sugita M."/>
            <person name="Sumikawa N."/>
            <person name="Tanurdzic M."/>
            <person name="Theissen G."/>
            <person name="Ulvskov P."/>
            <person name="Wakazuki S."/>
            <person name="Weng J.K."/>
            <person name="Willats W.W."/>
            <person name="Wipf D."/>
            <person name="Wolf P.G."/>
            <person name="Yang L."/>
            <person name="Zimmer A.D."/>
            <person name="Zhu Q."/>
            <person name="Mitros T."/>
            <person name="Hellsten U."/>
            <person name="Loque D."/>
            <person name="Otillar R."/>
            <person name="Salamov A."/>
            <person name="Schmutz J."/>
            <person name="Shapiro H."/>
            <person name="Lindquist E."/>
            <person name="Lucas S."/>
            <person name="Rokhsar D."/>
            <person name="Grigoriev I.V."/>
        </authorList>
    </citation>
    <scope>NUCLEOTIDE SEQUENCE [LARGE SCALE GENOMIC DNA]</scope>
</reference>
<dbReference type="InterPro" id="IPR028091">
    <property type="entry name" value="FAM91_N_dom"/>
</dbReference>
<organism evidence="6">
    <name type="scientific">Selaginella moellendorffii</name>
    <name type="common">Spikemoss</name>
    <dbReference type="NCBI Taxonomy" id="88036"/>
    <lineage>
        <taxon>Eukaryota</taxon>
        <taxon>Viridiplantae</taxon>
        <taxon>Streptophyta</taxon>
        <taxon>Embryophyta</taxon>
        <taxon>Tracheophyta</taxon>
        <taxon>Lycopodiopsida</taxon>
        <taxon>Selaginellales</taxon>
        <taxon>Selaginellaceae</taxon>
        <taxon>Selaginella</taxon>
    </lineage>
</organism>
<evidence type="ECO:0000259" key="4">
    <source>
        <dbReference type="Pfam" id="PF14648"/>
    </source>
</evidence>
<sequence length="795" mass="88375">MQRLDSNFEEQMIAKAIEDEANWDKLPKRLKLYLQSSEEWHKKIKDYCIKNRLRWSESLAKNTCKESDYYDELMRYLRRNSALFPYHLSDYVCRILRVSPFQHYCDMLYEALKDERPYDSIPNFSAADALRVTGIGRNEYIDVLNKCRAKKIMWRINKSFAKDLLPSEPADICIEAWWIINVVNLSQDEIRKLSEEESILVEKVCEDDVARFGEHDPFIVRGLYRRGLVYFDVPVSPDDHFQVLTLEGFVSNQNQNYEDPTEELLYAVFITSSEHATIAELASTLQADFSKLEAAVSLAARLGWAKKRVDPAALLSDPNEPGSPSSDFGDDDPTVALSPVHRPSENQGEPSTSDAPTELPGVVRFAFLVDADLTSYLMMGSLSPAGLKGHAVTLYEAGKLGDSHVIEMCEDLRKVEGTECEGELQHFADHAFSLRHALECLRSGGSGILDDVSFNKENFDNTKKVRVDVVRCESLSGLAAATIQRVFHRDYDVIVSMIPLPSRPAVISSEGGGPVHFGPPSRAATTPWMKLLLYSVAGAGPVSVALIRGQRLRMLPESLSRCYKALVWTWGDGTAAGGPGGKFEGTLVEGGVLLHVVNTLLKHSAVVVQPYSKESFQGGEKAELVTKDIALPLYKPDSAEAHGQALSQAVKELHLNTMGFVRLVSVVSETTTSGSGAPVWQWVPQSIEFGLPLFNTALCKLVCEGVVKCGLFDSDALARHDREMWQLHSKLQDFISDYQADGPVSRLAYSAVQETPSLSEMVLSPGSSTARSISTPLMRRLQSEKGSIDENTMRY</sequence>
<dbReference type="Pfam" id="PF14648">
    <property type="entry name" value="FAM91_C"/>
    <property type="match status" value="1"/>
</dbReference>
<comment type="similarity">
    <text evidence="1">Belongs to the FAM91 family.</text>
</comment>
<feature type="compositionally biased region" description="Polar residues" evidence="2">
    <location>
        <begin position="345"/>
        <end position="355"/>
    </location>
</feature>
<name>D8RMU8_SELML</name>
<dbReference type="Pfam" id="PF14647">
    <property type="entry name" value="FAM91_N"/>
    <property type="match status" value="1"/>
</dbReference>
<dbReference type="HOGENOM" id="CLU_010656_0_0_1"/>
<proteinExistence type="inferred from homology"/>
<dbReference type="AlphaFoldDB" id="D8RMU8"/>
<keyword evidence="6" id="KW-1185">Reference proteome</keyword>
<feature type="domain" description="FAM91 N-terminal" evidence="3">
    <location>
        <begin position="17"/>
        <end position="310"/>
    </location>
</feature>
<gene>
    <name evidence="5" type="ORF">SELMODRAFT_97709</name>
</gene>
<dbReference type="EMBL" id="GL377584">
    <property type="protein sequence ID" value="EFJ26595.1"/>
    <property type="molecule type" value="Genomic_DNA"/>
</dbReference>
<feature type="region of interest" description="Disordered" evidence="2">
    <location>
        <begin position="313"/>
        <end position="357"/>
    </location>
</feature>
<dbReference type="InterPro" id="IPR039199">
    <property type="entry name" value="FAM91"/>
</dbReference>
<evidence type="ECO:0008006" key="7">
    <source>
        <dbReference type="Google" id="ProtNLM"/>
    </source>
</evidence>